<keyword evidence="12" id="KW-1185">Reference proteome</keyword>
<evidence type="ECO:0000256" key="7">
    <source>
        <dbReference type="ARBA" id="ARBA00023242"/>
    </source>
</evidence>
<evidence type="ECO:0000256" key="3">
    <source>
        <dbReference type="ARBA" id="ARBA00022723"/>
    </source>
</evidence>
<evidence type="ECO:0000313" key="12">
    <source>
        <dbReference type="Proteomes" id="UP000807025"/>
    </source>
</evidence>
<comment type="caution">
    <text evidence="11">The sequence shown here is derived from an EMBL/GenBank/DDBJ whole genome shotgun (WGS) entry which is preliminary data.</text>
</comment>
<evidence type="ECO:0000256" key="1">
    <source>
        <dbReference type="ARBA" id="ARBA00004123"/>
    </source>
</evidence>
<evidence type="ECO:0000256" key="9">
    <source>
        <dbReference type="SAM" id="MobiDB-lite"/>
    </source>
</evidence>
<feature type="region of interest" description="Disordered" evidence="9">
    <location>
        <begin position="479"/>
        <end position="499"/>
    </location>
</feature>
<evidence type="ECO:0000256" key="2">
    <source>
        <dbReference type="ARBA" id="ARBA00008354"/>
    </source>
</evidence>
<dbReference type="SMART" id="SM00709">
    <property type="entry name" value="Zpr1"/>
    <property type="match status" value="2"/>
</dbReference>
<dbReference type="OrthoDB" id="308464at2759"/>
<dbReference type="PANTHER" id="PTHR10876">
    <property type="entry name" value="ZINC FINGER PROTEIN ZPR1"/>
    <property type="match status" value="1"/>
</dbReference>
<protein>
    <submittedName>
        <fullName evidence="11">Zf-ZPR1-domain-containing protein</fullName>
    </submittedName>
</protein>
<evidence type="ECO:0000256" key="4">
    <source>
        <dbReference type="ARBA" id="ARBA00022737"/>
    </source>
</evidence>
<accession>A0A9P6DB22</accession>
<evidence type="ECO:0000259" key="10">
    <source>
        <dbReference type="SMART" id="SM00709"/>
    </source>
</evidence>
<dbReference type="GO" id="GO:0005634">
    <property type="term" value="C:nucleus"/>
    <property type="evidence" value="ECO:0007669"/>
    <property type="project" value="UniProtKB-SubCell"/>
</dbReference>
<dbReference type="FunFam" id="2.20.25.420:FF:000001">
    <property type="entry name" value="Zinc finger protein ZPR1"/>
    <property type="match status" value="1"/>
</dbReference>
<dbReference type="Pfam" id="PF22794">
    <property type="entry name" value="jr-ZPR1"/>
    <property type="match status" value="2"/>
</dbReference>
<dbReference type="InterPro" id="IPR042452">
    <property type="entry name" value="ZPR1_Znf1/2"/>
</dbReference>
<evidence type="ECO:0000313" key="11">
    <source>
        <dbReference type="EMBL" id="KAF9499956.1"/>
    </source>
</evidence>
<dbReference type="Pfam" id="PF03367">
    <property type="entry name" value="Zn_ribbon_ZPR1"/>
    <property type="match status" value="2"/>
</dbReference>
<keyword evidence="6" id="KW-0862">Zinc</keyword>
<feature type="domain" description="Zinc finger ZPR1-type" evidence="10">
    <location>
        <begin position="284"/>
        <end position="445"/>
    </location>
</feature>
<dbReference type="Gene3D" id="2.20.25.420">
    <property type="entry name" value="ZPR1, zinc finger domain"/>
    <property type="match status" value="2"/>
</dbReference>
<dbReference type="InterPro" id="IPR056180">
    <property type="entry name" value="ZPR1_jr_dom"/>
</dbReference>
<dbReference type="Proteomes" id="UP000807025">
    <property type="component" value="Unassembled WGS sequence"/>
</dbReference>
<dbReference type="InterPro" id="IPR040141">
    <property type="entry name" value="ZPR1"/>
</dbReference>
<dbReference type="EMBL" id="MU154529">
    <property type="protein sequence ID" value="KAF9499956.1"/>
    <property type="molecule type" value="Genomic_DNA"/>
</dbReference>
<dbReference type="AlphaFoldDB" id="A0A9P6DB22"/>
<keyword evidence="5" id="KW-0863">Zinc-finger</keyword>
<keyword evidence="3" id="KW-0479">Metal-binding</keyword>
<evidence type="ECO:0000256" key="5">
    <source>
        <dbReference type="ARBA" id="ARBA00022771"/>
    </source>
</evidence>
<evidence type="ECO:0000256" key="8">
    <source>
        <dbReference type="ARBA" id="ARBA00054139"/>
    </source>
</evidence>
<dbReference type="InterPro" id="IPR004457">
    <property type="entry name" value="Znf_ZPR1"/>
</dbReference>
<proteinExistence type="inferred from homology"/>
<keyword evidence="7" id="KW-0539">Nucleus</keyword>
<comment type="function">
    <text evidence="8">Acts as a protein folding chaperone for elongation factor 1-alpha.</text>
</comment>
<dbReference type="FunFam" id="2.60.120.1040:FF:000001">
    <property type="entry name" value="Zinc finger protein ZPR1"/>
    <property type="match status" value="1"/>
</dbReference>
<dbReference type="NCBIfam" id="TIGR00310">
    <property type="entry name" value="ZPR1_znf"/>
    <property type="match status" value="1"/>
</dbReference>
<evidence type="ECO:0000256" key="6">
    <source>
        <dbReference type="ARBA" id="ARBA00022833"/>
    </source>
</evidence>
<dbReference type="Gene3D" id="2.60.120.1040">
    <property type="entry name" value="ZPR1, A/B domain"/>
    <property type="match status" value="2"/>
</dbReference>
<name>A0A9P6DB22_PLEER</name>
<organism evidence="11 12">
    <name type="scientific">Pleurotus eryngii</name>
    <name type="common">Boletus of the steppes</name>
    <dbReference type="NCBI Taxonomy" id="5323"/>
    <lineage>
        <taxon>Eukaryota</taxon>
        <taxon>Fungi</taxon>
        <taxon>Dikarya</taxon>
        <taxon>Basidiomycota</taxon>
        <taxon>Agaricomycotina</taxon>
        <taxon>Agaricomycetes</taxon>
        <taxon>Agaricomycetidae</taxon>
        <taxon>Agaricales</taxon>
        <taxon>Pleurotineae</taxon>
        <taxon>Pleurotaceae</taxon>
        <taxon>Pleurotus</taxon>
    </lineage>
</organism>
<feature type="domain" description="Zinc finger ZPR1-type" evidence="10">
    <location>
        <begin position="42"/>
        <end position="229"/>
    </location>
</feature>
<gene>
    <name evidence="11" type="ORF">BDN71DRAFT_1440974</name>
</gene>
<reference evidence="11" key="1">
    <citation type="submission" date="2020-11" db="EMBL/GenBank/DDBJ databases">
        <authorList>
            <consortium name="DOE Joint Genome Institute"/>
            <person name="Ahrendt S."/>
            <person name="Riley R."/>
            <person name="Andreopoulos W."/>
            <person name="Labutti K."/>
            <person name="Pangilinan J."/>
            <person name="Ruiz-Duenas F.J."/>
            <person name="Barrasa J.M."/>
            <person name="Sanchez-Garcia M."/>
            <person name="Camarero S."/>
            <person name="Miyauchi S."/>
            <person name="Serrano A."/>
            <person name="Linde D."/>
            <person name="Babiker R."/>
            <person name="Drula E."/>
            <person name="Ayuso-Fernandez I."/>
            <person name="Pacheco R."/>
            <person name="Padilla G."/>
            <person name="Ferreira P."/>
            <person name="Barriuso J."/>
            <person name="Kellner H."/>
            <person name="Castanera R."/>
            <person name="Alfaro M."/>
            <person name="Ramirez L."/>
            <person name="Pisabarro A.G."/>
            <person name="Kuo A."/>
            <person name="Tritt A."/>
            <person name="Lipzen A."/>
            <person name="He G."/>
            <person name="Yan M."/>
            <person name="Ng V."/>
            <person name="Cullen D."/>
            <person name="Martin F."/>
            <person name="Rosso M.-N."/>
            <person name="Henrissat B."/>
            <person name="Hibbett D."/>
            <person name="Martinez A.T."/>
            <person name="Grigoriev I.V."/>
        </authorList>
    </citation>
    <scope>NUCLEOTIDE SEQUENCE</scope>
    <source>
        <strain evidence="11">ATCC 90797</strain>
    </source>
</reference>
<dbReference type="FunFam" id="2.20.25.420:FF:000002">
    <property type="entry name" value="Zinc finger protein ZPR1"/>
    <property type="match status" value="1"/>
</dbReference>
<sequence length="499" mass="55746">MSQNNFFPSIGAVAEKADNTPETEQVTLDKEADVTPAREIESLCMKCGEQGITRMLLTSIPYFREVIVMSFRCEHCGATNNEVQSAGEIRPEGISYTVRVLARPDLNRQIVRSATCDIAIPEYQLTLPASSRGQLTTAEGLIRDVVADLSLDQPVRKYQDPENYTKIQTLIGQLREILADEENDEEGEDKDAEKPGVVVLRHAADKDNIPMPPFTIKLDDPSGNSFIEFVGSMADPKWTMKTYARTFQQNVDLGLVADEGKEPNKEVETIGGEGVNEEIFVFHGTCSSCGHPLDTMMKKVNIPYFKDIIIMSTNCDRCGYRDNEVKSGSAISKQGKRITLKVEDKEDLSRDILKSETAGLTIPEIDLVLSHGTLGGRFTTLEGILEQVYEELSEKVFANETGDSKDPQDRNSFETFLKNLKEVRNAERPFTLILDDPLANSYVQNLYAPDPDPNMQVEMYDRTFDQNEELGLNDIKVEGYENDAEAAGQEKEEKEAVKP</sequence>
<feature type="compositionally biased region" description="Basic and acidic residues" evidence="9">
    <location>
        <begin position="488"/>
        <end position="499"/>
    </location>
</feature>
<comment type="subcellular location">
    <subcellularLocation>
        <location evidence="1">Nucleus</location>
    </subcellularLocation>
</comment>
<dbReference type="InterPro" id="IPR042451">
    <property type="entry name" value="ZPR1_A/B_dom"/>
</dbReference>
<keyword evidence="4" id="KW-0677">Repeat</keyword>
<dbReference type="PANTHER" id="PTHR10876:SF0">
    <property type="entry name" value="ZINC FINGER PROTEIN ZPR1"/>
    <property type="match status" value="1"/>
</dbReference>
<comment type="similarity">
    <text evidence="2">Belongs to the ZPR1 family.</text>
</comment>
<dbReference type="GO" id="GO:0008270">
    <property type="term" value="F:zinc ion binding"/>
    <property type="evidence" value="ECO:0007669"/>
    <property type="project" value="UniProtKB-KW"/>
</dbReference>